<sequence length="297" mass="31115">MNTQVTVLGLGPMGSALAGAFLTAGHRTTVWNRTPGRAATLVGQGAVEAESAVEAVAASPLVVVCLATYEAVREVLHPLAGTIAGHSLVNLTSGSPPHARETACWAERHGVAYLDGAVMTTPPGIGDPDVLVLYGGSRVAFDDHRTILSALAEPVHLGTDAALASVYDTALLSLMWSTLAGWLHGTALVGADGPGGNESARAYTDVAGRWMKTVGRFMAAYAPQIDAGQYPGDDFPLRLHRSTMDLLVHASELRGVESGLPELLRDLTGRAIAAGHGEDSYARLVEFMRKDTQEVRG</sequence>
<evidence type="ECO:0000256" key="1">
    <source>
        <dbReference type="ARBA" id="ARBA00009080"/>
    </source>
</evidence>
<dbReference type="GO" id="GO:0016491">
    <property type="term" value="F:oxidoreductase activity"/>
    <property type="evidence" value="ECO:0007669"/>
    <property type="project" value="UniProtKB-KW"/>
</dbReference>
<dbReference type="InterPro" id="IPR013328">
    <property type="entry name" value="6PGD_dom2"/>
</dbReference>
<dbReference type="Gene3D" id="3.40.50.720">
    <property type="entry name" value="NAD(P)-binding Rossmann-like Domain"/>
    <property type="match status" value="1"/>
</dbReference>
<dbReference type="EMBL" id="BMVB01000012">
    <property type="protein sequence ID" value="GHC57469.1"/>
    <property type="molecule type" value="Genomic_DNA"/>
</dbReference>
<dbReference type="InterPro" id="IPR036291">
    <property type="entry name" value="NAD(P)-bd_dom_sf"/>
</dbReference>
<dbReference type="InterPro" id="IPR006115">
    <property type="entry name" value="6PGDH_NADP-bd"/>
</dbReference>
<evidence type="ECO:0000259" key="3">
    <source>
        <dbReference type="Pfam" id="PF03446"/>
    </source>
</evidence>
<feature type="domain" description="6-phosphogluconate dehydrogenase NADP-binding" evidence="3">
    <location>
        <begin position="4"/>
        <end position="155"/>
    </location>
</feature>
<reference evidence="5" key="2">
    <citation type="submission" date="2020-09" db="EMBL/GenBank/DDBJ databases">
        <authorList>
            <person name="Sun Q."/>
            <person name="Ohkuma M."/>
        </authorList>
    </citation>
    <scope>NUCLEOTIDE SEQUENCE</scope>
    <source>
        <strain evidence="5">JCM 4633</strain>
    </source>
</reference>
<protein>
    <submittedName>
        <fullName evidence="5">3-hydroxyisobutyrate dehydrogenase</fullName>
    </submittedName>
</protein>
<comment type="similarity">
    <text evidence="1">Belongs to the HIBADH-related family.</text>
</comment>
<evidence type="ECO:0000259" key="4">
    <source>
        <dbReference type="Pfam" id="PF21761"/>
    </source>
</evidence>
<dbReference type="Proteomes" id="UP000646244">
    <property type="component" value="Unassembled WGS sequence"/>
</dbReference>
<dbReference type="AlphaFoldDB" id="A0A918TPF9"/>
<evidence type="ECO:0000313" key="5">
    <source>
        <dbReference type="EMBL" id="GHC57469.1"/>
    </source>
</evidence>
<keyword evidence="2" id="KW-0560">Oxidoreductase</keyword>
<dbReference type="InterPro" id="IPR048666">
    <property type="entry name" value="RedAm-like_C"/>
</dbReference>
<dbReference type="SUPFAM" id="SSF51735">
    <property type="entry name" value="NAD(P)-binding Rossmann-fold domains"/>
    <property type="match status" value="1"/>
</dbReference>
<dbReference type="GO" id="GO:0050661">
    <property type="term" value="F:NADP binding"/>
    <property type="evidence" value="ECO:0007669"/>
    <property type="project" value="InterPro"/>
</dbReference>
<name>A0A918TPF9_STRCJ</name>
<gene>
    <name evidence="5" type="primary">mmsB</name>
    <name evidence="5" type="ORF">GCM10010507_37640</name>
</gene>
<dbReference type="Pfam" id="PF21761">
    <property type="entry name" value="RedAm-like_C"/>
    <property type="match status" value="1"/>
</dbReference>
<dbReference type="InterPro" id="IPR015815">
    <property type="entry name" value="HIBADH-related"/>
</dbReference>
<dbReference type="Pfam" id="PF03446">
    <property type="entry name" value="NAD_binding_2"/>
    <property type="match status" value="1"/>
</dbReference>
<dbReference type="InterPro" id="IPR051265">
    <property type="entry name" value="HIBADH-related_NP60_sf"/>
</dbReference>
<organism evidence="5 6">
    <name type="scientific">Streptomyces cinnamoneus</name>
    <name type="common">Streptoverticillium cinnamoneum</name>
    <dbReference type="NCBI Taxonomy" id="53446"/>
    <lineage>
        <taxon>Bacteria</taxon>
        <taxon>Bacillati</taxon>
        <taxon>Actinomycetota</taxon>
        <taxon>Actinomycetes</taxon>
        <taxon>Kitasatosporales</taxon>
        <taxon>Streptomycetaceae</taxon>
        <taxon>Streptomyces</taxon>
        <taxon>Streptomyces cinnamoneus group</taxon>
    </lineage>
</organism>
<accession>A0A918TPF9</accession>
<reference evidence="5" key="1">
    <citation type="journal article" date="2014" name="Int. J. Syst. Evol. Microbiol.">
        <title>Complete genome sequence of Corynebacterium casei LMG S-19264T (=DSM 44701T), isolated from a smear-ripened cheese.</title>
        <authorList>
            <consortium name="US DOE Joint Genome Institute (JGI-PGF)"/>
            <person name="Walter F."/>
            <person name="Albersmeier A."/>
            <person name="Kalinowski J."/>
            <person name="Ruckert C."/>
        </authorList>
    </citation>
    <scope>NUCLEOTIDE SEQUENCE</scope>
    <source>
        <strain evidence="5">JCM 4633</strain>
    </source>
</reference>
<proteinExistence type="inferred from homology"/>
<dbReference type="PANTHER" id="PTHR43580">
    <property type="entry name" value="OXIDOREDUCTASE GLYR1-RELATED"/>
    <property type="match status" value="1"/>
</dbReference>
<dbReference type="Gene3D" id="1.10.1040.10">
    <property type="entry name" value="N-(1-d-carboxylethyl)-l-norvaline Dehydrogenase, domain 2"/>
    <property type="match status" value="1"/>
</dbReference>
<dbReference type="RefSeq" id="WP_190111007.1">
    <property type="nucleotide sequence ID" value="NZ_BMVB01000012.1"/>
</dbReference>
<feature type="domain" description="NADPH-dependent reductive aminase-like C-terminal" evidence="4">
    <location>
        <begin position="160"/>
        <end position="290"/>
    </location>
</feature>
<dbReference type="PIRSF" id="PIRSF000103">
    <property type="entry name" value="HIBADH"/>
    <property type="match status" value="1"/>
</dbReference>
<evidence type="ECO:0000256" key="2">
    <source>
        <dbReference type="ARBA" id="ARBA00023002"/>
    </source>
</evidence>
<comment type="caution">
    <text evidence="5">The sequence shown here is derived from an EMBL/GenBank/DDBJ whole genome shotgun (WGS) entry which is preliminary data.</text>
</comment>
<evidence type="ECO:0000313" key="6">
    <source>
        <dbReference type="Proteomes" id="UP000646244"/>
    </source>
</evidence>
<dbReference type="PANTHER" id="PTHR43580:SF2">
    <property type="entry name" value="CYTOKINE-LIKE NUCLEAR FACTOR N-PAC"/>
    <property type="match status" value="1"/>
</dbReference>